<evidence type="ECO:0000256" key="7">
    <source>
        <dbReference type="ARBA" id="ARBA00022741"/>
    </source>
</evidence>
<dbReference type="GO" id="GO:0046872">
    <property type="term" value="F:metal ion binding"/>
    <property type="evidence" value="ECO:0007669"/>
    <property type="project" value="UniProtKB-KW"/>
</dbReference>
<dbReference type="GO" id="GO:0005524">
    <property type="term" value="F:ATP binding"/>
    <property type="evidence" value="ECO:0007669"/>
    <property type="project" value="UniProtKB-KW"/>
</dbReference>
<gene>
    <name evidence="11" type="ORF">DES36_10194</name>
</gene>
<keyword evidence="9" id="KW-0460">Magnesium</keyword>
<evidence type="ECO:0000256" key="9">
    <source>
        <dbReference type="ARBA" id="ARBA00022842"/>
    </source>
</evidence>
<dbReference type="Proteomes" id="UP000253490">
    <property type="component" value="Unassembled WGS sequence"/>
</dbReference>
<evidence type="ECO:0000313" key="12">
    <source>
        <dbReference type="Proteomes" id="UP000253490"/>
    </source>
</evidence>
<keyword evidence="5" id="KW-0819">tRNA processing</keyword>
<dbReference type="InterPro" id="IPR027417">
    <property type="entry name" value="P-loop_NTPase"/>
</dbReference>
<evidence type="ECO:0000256" key="8">
    <source>
        <dbReference type="ARBA" id="ARBA00022840"/>
    </source>
</evidence>
<reference evidence="11 12" key="1">
    <citation type="submission" date="2018-06" db="EMBL/GenBank/DDBJ databases">
        <title>Genomic Encyclopedia of Type Strains, Phase IV (KMG-IV): sequencing the most valuable type-strain genomes for metagenomic binning, comparative biology and taxonomic classification.</title>
        <authorList>
            <person name="Goeker M."/>
        </authorList>
    </citation>
    <scope>NUCLEOTIDE SEQUENCE [LARGE SCALE GENOMIC DNA]</scope>
    <source>
        <strain evidence="11 12">DSM 22112</strain>
    </source>
</reference>
<dbReference type="InterPro" id="IPR003442">
    <property type="entry name" value="T6A_TsaE"/>
</dbReference>
<dbReference type="PANTHER" id="PTHR33540">
    <property type="entry name" value="TRNA THREONYLCARBAMOYLADENOSINE BIOSYNTHESIS PROTEIN TSAE"/>
    <property type="match status" value="1"/>
</dbReference>
<dbReference type="SUPFAM" id="SSF52540">
    <property type="entry name" value="P-loop containing nucleoside triphosphate hydrolases"/>
    <property type="match status" value="1"/>
</dbReference>
<evidence type="ECO:0000313" key="11">
    <source>
        <dbReference type="EMBL" id="RBP70043.1"/>
    </source>
</evidence>
<dbReference type="AlphaFoldDB" id="A0A366IF86"/>
<dbReference type="EMBL" id="QNRX01000001">
    <property type="protein sequence ID" value="RBP70043.1"/>
    <property type="molecule type" value="Genomic_DNA"/>
</dbReference>
<organism evidence="11 12">
    <name type="scientific">Alkalibaculum bacchi</name>
    <dbReference type="NCBI Taxonomy" id="645887"/>
    <lineage>
        <taxon>Bacteria</taxon>
        <taxon>Bacillati</taxon>
        <taxon>Bacillota</taxon>
        <taxon>Clostridia</taxon>
        <taxon>Eubacteriales</taxon>
        <taxon>Eubacteriaceae</taxon>
        <taxon>Alkalibaculum</taxon>
    </lineage>
</organism>
<keyword evidence="4" id="KW-0963">Cytoplasm</keyword>
<evidence type="ECO:0000256" key="10">
    <source>
        <dbReference type="ARBA" id="ARBA00032441"/>
    </source>
</evidence>
<keyword evidence="7" id="KW-0547">Nucleotide-binding</keyword>
<dbReference type="OrthoDB" id="9815896at2"/>
<keyword evidence="6" id="KW-0479">Metal-binding</keyword>
<dbReference type="NCBIfam" id="TIGR00150">
    <property type="entry name" value="T6A_YjeE"/>
    <property type="match status" value="1"/>
</dbReference>
<evidence type="ECO:0000256" key="2">
    <source>
        <dbReference type="ARBA" id="ARBA00007599"/>
    </source>
</evidence>
<dbReference type="Gene3D" id="3.40.50.300">
    <property type="entry name" value="P-loop containing nucleotide triphosphate hydrolases"/>
    <property type="match status" value="1"/>
</dbReference>
<evidence type="ECO:0000256" key="3">
    <source>
        <dbReference type="ARBA" id="ARBA00019010"/>
    </source>
</evidence>
<evidence type="ECO:0000256" key="1">
    <source>
        <dbReference type="ARBA" id="ARBA00004496"/>
    </source>
</evidence>
<dbReference type="GO" id="GO:0005737">
    <property type="term" value="C:cytoplasm"/>
    <property type="evidence" value="ECO:0007669"/>
    <property type="project" value="UniProtKB-SubCell"/>
</dbReference>
<accession>A0A366IF86</accession>
<protein>
    <recommendedName>
        <fullName evidence="3">tRNA threonylcarbamoyladenosine biosynthesis protein TsaE</fullName>
    </recommendedName>
    <alternativeName>
        <fullName evidence="10">t(6)A37 threonylcarbamoyladenosine biosynthesis protein TsaE</fullName>
    </alternativeName>
</protein>
<evidence type="ECO:0000256" key="5">
    <source>
        <dbReference type="ARBA" id="ARBA00022694"/>
    </source>
</evidence>
<dbReference type="GO" id="GO:0002949">
    <property type="term" value="P:tRNA threonylcarbamoyladenosine modification"/>
    <property type="evidence" value="ECO:0007669"/>
    <property type="project" value="InterPro"/>
</dbReference>
<keyword evidence="12" id="KW-1185">Reference proteome</keyword>
<comment type="similarity">
    <text evidence="2">Belongs to the TsaE family.</text>
</comment>
<dbReference type="Pfam" id="PF02367">
    <property type="entry name" value="TsaE"/>
    <property type="match status" value="1"/>
</dbReference>
<evidence type="ECO:0000256" key="4">
    <source>
        <dbReference type="ARBA" id="ARBA00022490"/>
    </source>
</evidence>
<keyword evidence="8" id="KW-0067">ATP-binding</keyword>
<comment type="subcellular location">
    <subcellularLocation>
        <location evidence="1">Cytoplasm</location>
    </subcellularLocation>
</comment>
<proteinExistence type="inferred from homology"/>
<evidence type="ECO:0000256" key="6">
    <source>
        <dbReference type="ARBA" id="ARBA00022723"/>
    </source>
</evidence>
<name>A0A366IF86_9FIRM</name>
<comment type="caution">
    <text evidence="11">The sequence shown here is derived from an EMBL/GenBank/DDBJ whole genome shotgun (WGS) entry which is preliminary data.</text>
</comment>
<sequence length="147" mass="16855">MKINSKSSEETYEFGFALGQKLPPGSIVCIEGEMGAGKTALSQGIIRGLGVEDKYITSPTYTLVNEYHLDDCFVYHFDIYRVSDYDELSAMGFEEYIRDDSVIIIEWADIIAHELPQKKIWITLNKAEDFNKRSLLLKGLEYYDIHL</sequence>
<dbReference type="PANTHER" id="PTHR33540:SF2">
    <property type="entry name" value="TRNA THREONYLCARBAMOYLADENOSINE BIOSYNTHESIS PROTEIN TSAE"/>
    <property type="match status" value="1"/>
</dbReference>
<dbReference type="RefSeq" id="WP_113919256.1">
    <property type="nucleotide sequence ID" value="NZ_QNRX01000001.1"/>
</dbReference>